<organism evidence="2 3">
    <name type="scientific">Stichopus japonicus</name>
    <name type="common">Sea cucumber</name>
    <dbReference type="NCBI Taxonomy" id="307972"/>
    <lineage>
        <taxon>Eukaryota</taxon>
        <taxon>Metazoa</taxon>
        <taxon>Echinodermata</taxon>
        <taxon>Eleutherozoa</taxon>
        <taxon>Echinozoa</taxon>
        <taxon>Holothuroidea</taxon>
        <taxon>Aspidochirotacea</taxon>
        <taxon>Aspidochirotida</taxon>
        <taxon>Stichopodidae</taxon>
        <taxon>Apostichopus</taxon>
    </lineage>
</organism>
<evidence type="ECO:0000313" key="2">
    <source>
        <dbReference type="EMBL" id="PIK45230.1"/>
    </source>
</evidence>
<proteinExistence type="predicted"/>
<feature type="transmembrane region" description="Helical" evidence="1">
    <location>
        <begin position="169"/>
        <end position="195"/>
    </location>
</feature>
<accession>A0A2G8KB69</accession>
<dbReference type="Proteomes" id="UP000230750">
    <property type="component" value="Unassembled WGS sequence"/>
</dbReference>
<dbReference type="AlphaFoldDB" id="A0A2G8KB69"/>
<evidence type="ECO:0000256" key="1">
    <source>
        <dbReference type="SAM" id="Phobius"/>
    </source>
</evidence>
<feature type="transmembrane region" description="Helical" evidence="1">
    <location>
        <begin position="207"/>
        <end position="223"/>
    </location>
</feature>
<feature type="transmembrane region" description="Helical" evidence="1">
    <location>
        <begin position="59"/>
        <end position="77"/>
    </location>
</feature>
<feature type="transmembrane region" description="Helical" evidence="1">
    <location>
        <begin position="136"/>
        <end position="157"/>
    </location>
</feature>
<reference evidence="2 3" key="1">
    <citation type="journal article" date="2017" name="PLoS Biol.">
        <title>The sea cucumber genome provides insights into morphological evolution and visceral regeneration.</title>
        <authorList>
            <person name="Zhang X."/>
            <person name="Sun L."/>
            <person name="Yuan J."/>
            <person name="Sun Y."/>
            <person name="Gao Y."/>
            <person name="Zhang L."/>
            <person name="Li S."/>
            <person name="Dai H."/>
            <person name="Hamel J.F."/>
            <person name="Liu C."/>
            <person name="Yu Y."/>
            <person name="Liu S."/>
            <person name="Lin W."/>
            <person name="Guo K."/>
            <person name="Jin S."/>
            <person name="Xu P."/>
            <person name="Storey K.B."/>
            <person name="Huan P."/>
            <person name="Zhang T."/>
            <person name="Zhou Y."/>
            <person name="Zhang J."/>
            <person name="Lin C."/>
            <person name="Li X."/>
            <person name="Xing L."/>
            <person name="Huo D."/>
            <person name="Sun M."/>
            <person name="Wang L."/>
            <person name="Mercier A."/>
            <person name="Li F."/>
            <person name="Yang H."/>
            <person name="Xiang J."/>
        </authorList>
    </citation>
    <scope>NUCLEOTIDE SEQUENCE [LARGE SCALE GENOMIC DNA]</scope>
    <source>
        <strain evidence="2">Shaxun</strain>
        <tissue evidence="2">Muscle</tissue>
    </source>
</reference>
<sequence>MIATNCLSESAFLAITVNGDLSDSHIFVLRAVGICCLSLAVIIYLNYNSPDAYTRVSIFFGMLSIALLLLFTNILTLGSLEKSKESKGVTFEHKSLWVYKAIAFAAVNVGSILMAKDFCGHSQLYSRLNLHLKVDFLVSLVFGTLLIAYPAVLLGHLTNSKVSSSDEVLILMMQAIGAYSVGSGVISLLYASVLFTVNKRHIMMSKVLGTLGMILLILFTNFYTKALGGCVQATLLMYALMSFNALLGYYSPHETDGYVSKDK</sequence>
<feature type="transmembrane region" description="Helical" evidence="1">
    <location>
        <begin position="27"/>
        <end position="47"/>
    </location>
</feature>
<gene>
    <name evidence="2" type="ORF">BSL78_17899</name>
</gene>
<feature type="transmembrane region" description="Helical" evidence="1">
    <location>
        <begin position="235"/>
        <end position="251"/>
    </location>
</feature>
<comment type="caution">
    <text evidence="2">The sequence shown here is derived from an EMBL/GenBank/DDBJ whole genome shotgun (WGS) entry which is preliminary data.</text>
</comment>
<keyword evidence="3" id="KW-1185">Reference proteome</keyword>
<dbReference type="EMBL" id="MRZV01000725">
    <property type="protein sequence ID" value="PIK45230.1"/>
    <property type="molecule type" value="Genomic_DNA"/>
</dbReference>
<keyword evidence="1" id="KW-1133">Transmembrane helix</keyword>
<dbReference type="OrthoDB" id="10006207at2759"/>
<name>A0A2G8KB69_STIJA</name>
<keyword evidence="1" id="KW-0472">Membrane</keyword>
<keyword evidence="1" id="KW-0812">Transmembrane</keyword>
<feature type="transmembrane region" description="Helical" evidence="1">
    <location>
        <begin position="97"/>
        <end position="115"/>
    </location>
</feature>
<protein>
    <submittedName>
        <fullName evidence="2">Uncharacterized protein</fullName>
    </submittedName>
</protein>
<evidence type="ECO:0000313" key="3">
    <source>
        <dbReference type="Proteomes" id="UP000230750"/>
    </source>
</evidence>